<dbReference type="NCBIfam" id="TIGR04255">
    <property type="entry name" value="sporadTIGR04255"/>
    <property type="match status" value="1"/>
</dbReference>
<organism evidence="1 2">
    <name type="scientific">Microlunatus elymi</name>
    <dbReference type="NCBI Taxonomy" id="2596828"/>
    <lineage>
        <taxon>Bacteria</taxon>
        <taxon>Bacillati</taxon>
        <taxon>Actinomycetota</taxon>
        <taxon>Actinomycetes</taxon>
        <taxon>Propionibacteriales</taxon>
        <taxon>Propionibacteriaceae</taxon>
        <taxon>Microlunatus</taxon>
    </lineage>
</organism>
<dbReference type="OrthoDB" id="128994at2"/>
<proteinExistence type="predicted"/>
<name>A0A516PV35_9ACTN</name>
<dbReference type="Proteomes" id="UP000319263">
    <property type="component" value="Chromosome"/>
</dbReference>
<accession>A0A516PV35</accession>
<keyword evidence="2" id="KW-1185">Reference proteome</keyword>
<dbReference type="InterPro" id="IPR026349">
    <property type="entry name" value="CHP04255"/>
</dbReference>
<reference evidence="1 2" key="1">
    <citation type="submission" date="2019-07" db="EMBL/GenBank/DDBJ databases">
        <title>Microlunatus dokdonensis sp. nov. isolated from the rhizospheric soil of the wild plant Elymus tsukushiensis.</title>
        <authorList>
            <person name="Ghim S.-Y."/>
            <person name="Hwang Y.-J."/>
            <person name="Son J.-S."/>
            <person name="Shin J.-H."/>
        </authorList>
    </citation>
    <scope>NUCLEOTIDE SEQUENCE [LARGE SCALE GENOMIC DNA]</scope>
    <source>
        <strain evidence="1 2">KUDC0627</strain>
    </source>
</reference>
<sequence>MARSSMFGGVPVPMTDDVIVTFTQPPIVEVVASVRFGGLSDVAALSLGDFWRSTLRPDFEAVNVQPPFEAPVESFESNYRPPEFSFGIASAPPMPRLWFTSNSREELIQVQHNWFAVNWRSARPDGSTSTYDRWPARRESFSHRWAQFQNWAGSIGEDLRPDQCEITYINHIRPIEGVWEDHSSWAGVFSWMGAPEFPGGQLEQNTWQAQFRLPPIDDIPPWRLHVSVQPAFDRAPPNASPLIVLQITARGAPGEMSHDAVVKALARGRSAVVQSFLSMTSLKARQSWGQR</sequence>
<gene>
    <name evidence="1" type="ORF">FOE78_02895</name>
</gene>
<evidence type="ECO:0000313" key="1">
    <source>
        <dbReference type="EMBL" id="QDP95000.1"/>
    </source>
</evidence>
<protein>
    <submittedName>
        <fullName evidence="1">TIGR04255 family protein</fullName>
    </submittedName>
</protein>
<dbReference type="AlphaFoldDB" id="A0A516PV35"/>
<dbReference type="KEGG" id="mik:FOE78_02895"/>
<dbReference type="EMBL" id="CP041692">
    <property type="protein sequence ID" value="QDP95000.1"/>
    <property type="molecule type" value="Genomic_DNA"/>
</dbReference>
<evidence type="ECO:0000313" key="2">
    <source>
        <dbReference type="Proteomes" id="UP000319263"/>
    </source>
</evidence>